<comment type="catalytic activity">
    <reaction evidence="10">
        <text>N(6)-(1,2-dicarboxyethyl)-AMP = fumarate + AMP</text>
        <dbReference type="Rhea" id="RHEA:16853"/>
        <dbReference type="ChEBI" id="CHEBI:29806"/>
        <dbReference type="ChEBI" id="CHEBI:57567"/>
        <dbReference type="ChEBI" id="CHEBI:456215"/>
        <dbReference type="EC" id="4.3.2.2"/>
    </reaction>
    <physiologicalReaction direction="left-to-right" evidence="10">
        <dbReference type="Rhea" id="RHEA:16854"/>
    </physiologicalReaction>
</comment>
<dbReference type="EMBL" id="CABFVA020000092">
    <property type="protein sequence ID" value="VVM07387.1"/>
    <property type="molecule type" value="Genomic_DNA"/>
</dbReference>
<dbReference type="PRINTS" id="PR00145">
    <property type="entry name" value="ARGSUCLYASE"/>
</dbReference>
<reference evidence="14 15" key="1">
    <citation type="submission" date="2019-09" db="EMBL/GenBank/DDBJ databases">
        <authorList>
            <person name="Cremers G."/>
        </authorList>
    </citation>
    <scope>NUCLEOTIDE SEQUENCE [LARGE SCALE GENOMIC DNA]</scope>
    <source>
        <strain evidence="14">4A</strain>
    </source>
</reference>
<dbReference type="InterPro" id="IPR000362">
    <property type="entry name" value="Fumarate_lyase_fam"/>
</dbReference>
<dbReference type="InterPro" id="IPR024083">
    <property type="entry name" value="Fumarase/histidase_N"/>
</dbReference>
<dbReference type="NCBIfam" id="TIGR00928">
    <property type="entry name" value="purB"/>
    <property type="match status" value="1"/>
</dbReference>
<dbReference type="InterPro" id="IPR020557">
    <property type="entry name" value="Fumarate_lyase_CS"/>
</dbReference>
<dbReference type="GO" id="GO:0070626">
    <property type="term" value="F:(S)-2-(5-amino-1-(5-phospho-D-ribosyl)imidazole-4-carboxamido) succinate lyase (fumarate-forming) activity"/>
    <property type="evidence" value="ECO:0007669"/>
    <property type="project" value="TreeGrafter"/>
</dbReference>
<evidence type="ECO:0000256" key="2">
    <source>
        <dbReference type="ARBA" id="ARBA00004734"/>
    </source>
</evidence>
<comment type="similarity">
    <text evidence="3 12">Belongs to the lyase 1 family. Adenylosuccinate lyase subfamily.</text>
</comment>
<dbReference type="Proteomes" id="UP000334923">
    <property type="component" value="Unassembled WGS sequence"/>
</dbReference>
<proteinExistence type="inferred from homology"/>
<dbReference type="SUPFAM" id="SSF48557">
    <property type="entry name" value="L-aspartase-like"/>
    <property type="match status" value="1"/>
</dbReference>
<dbReference type="Pfam" id="PF10397">
    <property type="entry name" value="ADSL_C"/>
    <property type="match status" value="1"/>
</dbReference>
<gene>
    <name evidence="14" type="primary">purB</name>
    <name evidence="14" type="synonym">ADSL</name>
    <name evidence="14" type="ORF">MAMT_01725</name>
</gene>
<dbReference type="UniPathway" id="UPA00074">
    <property type="reaction ID" value="UER00132"/>
</dbReference>
<keyword evidence="6 12" id="KW-0658">Purine biosynthesis</keyword>
<dbReference type="RefSeq" id="WP_342799831.1">
    <property type="nucleotide sequence ID" value="NZ_CABFVA020000092.1"/>
</dbReference>
<evidence type="ECO:0000256" key="11">
    <source>
        <dbReference type="NCBIfam" id="TIGR00928"/>
    </source>
</evidence>
<comment type="catalytic activity">
    <reaction evidence="8">
        <text>(2S)-2-[5-amino-1-(5-phospho-beta-D-ribosyl)imidazole-4-carboxamido]succinate = 5-amino-1-(5-phospho-beta-D-ribosyl)imidazole-4-carboxamide + fumarate</text>
        <dbReference type="Rhea" id="RHEA:23920"/>
        <dbReference type="ChEBI" id="CHEBI:29806"/>
        <dbReference type="ChEBI" id="CHEBI:58443"/>
        <dbReference type="ChEBI" id="CHEBI:58475"/>
        <dbReference type="EC" id="4.3.2.2"/>
    </reaction>
    <physiologicalReaction direction="left-to-right" evidence="8">
        <dbReference type="Rhea" id="RHEA:23921"/>
    </physiologicalReaction>
</comment>
<evidence type="ECO:0000256" key="1">
    <source>
        <dbReference type="ARBA" id="ARBA00004706"/>
    </source>
</evidence>
<dbReference type="SMART" id="SM00998">
    <property type="entry name" value="ADSL_C"/>
    <property type="match status" value="1"/>
</dbReference>
<dbReference type="UniPathway" id="UPA00075">
    <property type="reaction ID" value="UER00336"/>
</dbReference>
<evidence type="ECO:0000256" key="8">
    <source>
        <dbReference type="ARBA" id="ARBA00024477"/>
    </source>
</evidence>
<dbReference type="PRINTS" id="PR00149">
    <property type="entry name" value="FUMRATELYASE"/>
</dbReference>
<evidence type="ECO:0000256" key="9">
    <source>
        <dbReference type="ARBA" id="ARBA00030717"/>
    </source>
</evidence>
<accession>A0A5E6MCX5</accession>
<dbReference type="PANTHER" id="PTHR43172">
    <property type="entry name" value="ADENYLOSUCCINATE LYASE"/>
    <property type="match status" value="1"/>
</dbReference>
<dbReference type="GO" id="GO:0004018">
    <property type="term" value="F:N6-(1,2-dicarboxyethyl)AMP AMP-lyase (fumarate-forming) activity"/>
    <property type="evidence" value="ECO:0007669"/>
    <property type="project" value="UniProtKB-UniRule"/>
</dbReference>
<evidence type="ECO:0000313" key="15">
    <source>
        <dbReference type="Proteomes" id="UP000334923"/>
    </source>
</evidence>
<dbReference type="InterPro" id="IPR022761">
    <property type="entry name" value="Fumarate_lyase_N"/>
</dbReference>
<dbReference type="Gene3D" id="1.20.200.10">
    <property type="entry name" value="Fumarase/aspartase (Central domain)"/>
    <property type="match status" value="1"/>
</dbReference>
<dbReference type="GO" id="GO:0006189">
    <property type="term" value="P:'de novo' IMP biosynthetic process"/>
    <property type="evidence" value="ECO:0007669"/>
    <property type="project" value="UniProtKB-UniPathway"/>
</dbReference>
<dbReference type="PANTHER" id="PTHR43172:SF1">
    <property type="entry name" value="ADENYLOSUCCINATE LYASE"/>
    <property type="match status" value="1"/>
</dbReference>
<evidence type="ECO:0000256" key="10">
    <source>
        <dbReference type="ARBA" id="ARBA00049115"/>
    </source>
</evidence>
<evidence type="ECO:0000256" key="7">
    <source>
        <dbReference type="ARBA" id="ARBA00023239"/>
    </source>
</evidence>
<dbReference type="FunFam" id="1.20.200.10:FF:000008">
    <property type="entry name" value="Adenylosuccinate lyase"/>
    <property type="match status" value="1"/>
</dbReference>
<name>A0A5E6MCX5_9BACT</name>
<dbReference type="PROSITE" id="PS00163">
    <property type="entry name" value="FUMARATE_LYASES"/>
    <property type="match status" value="1"/>
</dbReference>
<dbReference type="GO" id="GO:0044208">
    <property type="term" value="P:'de novo' AMP biosynthetic process"/>
    <property type="evidence" value="ECO:0007669"/>
    <property type="project" value="UniProtKB-UniPathway"/>
</dbReference>
<evidence type="ECO:0000256" key="5">
    <source>
        <dbReference type="ARBA" id="ARBA00017058"/>
    </source>
</evidence>
<dbReference type="InterPro" id="IPR008948">
    <property type="entry name" value="L-Aspartase-like"/>
</dbReference>
<dbReference type="InterPro" id="IPR019468">
    <property type="entry name" value="AdenyloSucc_lyase_C"/>
</dbReference>
<dbReference type="CDD" id="cd01360">
    <property type="entry name" value="Adenylsuccinate_lyase_1"/>
    <property type="match status" value="1"/>
</dbReference>
<feature type="non-terminal residue" evidence="14">
    <location>
        <position position="1"/>
    </location>
</feature>
<dbReference type="AlphaFoldDB" id="A0A5E6MCX5"/>
<keyword evidence="15" id="KW-1185">Reference proteome</keyword>
<comment type="pathway">
    <text evidence="1 12">Purine metabolism; IMP biosynthesis via de novo pathway; 5-amino-1-(5-phospho-D-ribosyl)imidazole-4-carboxamide from 5-amino-1-(5-phospho-D-ribosyl)imidazole-4-carboxylate: step 2/2.</text>
</comment>
<protein>
    <recommendedName>
        <fullName evidence="5 11">Adenylosuccinate lyase</fullName>
        <shortName evidence="12">ASL</shortName>
        <ecNumber evidence="4 11">4.3.2.2</ecNumber>
    </recommendedName>
    <alternativeName>
        <fullName evidence="9 12">Adenylosuccinase</fullName>
    </alternativeName>
</protein>
<evidence type="ECO:0000256" key="4">
    <source>
        <dbReference type="ARBA" id="ARBA00012339"/>
    </source>
</evidence>
<dbReference type="Gene3D" id="1.10.40.30">
    <property type="entry name" value="Fumarase/aspartase (C-terminal domain)"/>
    <property type="match status" value="1"/>
</dbReference>
<dbReference type="Gene3D" id="1.10.275.10">
    <property type="entry name" value="Fumarase/aspartase (N-terminal domain)"/>
    <property type="match status" value="1"/>
</dbReference>
<evidence type="ECO:0000256" key="12">
    <source>
        <dbReference type="RuleBase" id="RU361172"/>
    </source>
</evidence>
<evidence type="ECO:0000256" key="3">
    <source>
        <dbReference type="ARBA" id="ARBA00008273"/>
    </source>
</evidence>
<dbReference type="InterPro" id="IPR004769">
    <property type="entry name" value="Pur_lyase"/>
</dbReference>
<evidence type="ECO:0000313" key="14">
    <source>
        <dbReference type="EMBL" id="VVM07387.1"/>
    </source>
</evidence>
<dbReference type="EC" id="4.3.2.2" evidence="4 11"/>
<feature type="domain" description="Adenylosuccinate lyase C-terminal" evidence="13">
    <location>
        <begin position="389"/>
        <end position="469"/>
    </location>
</feature>
<sequence>NQGATKQTGPFRKPQEIACEICRLGELRLFFPGEVRTEEGMLARYSREPMRAIWREARRLELWLEIELLAVEAMARIGRVPAEEAAQIRRRVHFSLAEVQKREEKTQHEILAFLEEIASHAGPAGRWLHHGLTSSDVLDTSLALQLRAACDLLHQDLLALRITIGEQARRYAFVPMIGRTHGVHAEPVTYGLKLALMYDEFGRATERLLAAREQISVGKLSGAVGTYAHLDPAVEEEVCRKLGLSPAPASNQIIQRDRHAHLASTLALIGSSVERWAIEFRHLQRTEVLEVEEPFAAGQKGSSAMPHKKNPILSERLCGLARLLRGYALAAMENVPLWHERDISHSSAERVIFPDATTLLDYMLVTLDRLVADQSVYPERMAENLARSKGLYASEGVLLALVRKGLPRKDAYELVQEAAMRCWRGKEPFPAYLRETPSIAQLLPPEEIDRVCSLENYCRHVGDTFKRVGLEAPEP</sequence>
<comment type="pathway">
    <text evidence="2 12">Purine metabolism; AMP biosynthesis via de novo pathway; AMP from IMP: step 2/2.</text>
</comment>
<evidence type="ECO:0000256" key="6">
    <source>
        <dbReference type="ARBA" id="ARBA00022755"/>
    </source>
</evidence>
<dbReference type="Pfam" id="PF00206">
    <property type="entry name" value="Lyase_1"/>
    <property type="match status" value="1"/>
</dbReference>
<dbReference type="GO" id="GO:0005829">
    <property type="term" value="C:cytosol"/>
    <property type="evidence" value="ECO:0007669"/>
    <property type="project" value="TreeGrafter"/>
</dbReference>
<evidence type="ECO:0000259" key="13">
    <source>
        <dbReference type="SMART" id="SM00998"/>
    </source>
</evidence>
<organism evidence="14 15">
    <name type="scientific">Methylacidimicrobium tartarophylax</name>
    <dbReference type="NCBI Taxonomy" id="1041768"/>
    <lineage>
        <taxon>Bacteria</taxon>
        <taxon>Pseudomonadati</taxon>
        <taxon>Verrucomicrobiota</taxon>
        <taxon>Methylacidimicrobium</taxon>
    </lineage>
</organism>
<keyword evidence="7 12" id="KW-0456">Lyase</keyword>